<comment type="caution">
    <text evidence="3">The sequence shown here is derived from an EMBL/GenBank/DDBJ whole genome shotgun (WGS) entry which is preliminary data.</text>
</comment>
<dbReference type="EMBL" id="QSOF01000005">
    <property type="protein sequence ID" value="RGI78044.1"/>
    <property type="molecule type" value="Genomic_DNA"/>
</dbReference>
<proteinExistence type="inferred from homology"/>
<reference evidence="3 4" key="1">
    <citation type="submission" date="2018-08" db="EMBL/GenBank/DDBJ databases">
        <title>A genome reference for cultivated species of the human gut microbiota.</title>
        <authorList>
            <person name="Zou Y."/>
            <person name="Xue W."/>
            <person name="Luo G."/>
        </authorList>
    </citation>
    <scope>NUCLEOTIDE SEQUENCE [LARGE SCALE GENOMIC DNA]</scope>
    <source>
        <strain evidence="3 4">TM10-17</strain>
    </source>
</reference>
<dbReference type="InterPro" id="IPR036291">
    <property type="entry name" value="NAD(P)-bd_dom_sf"/>
</dbReference>
<comment type="similarity">
    <text evidence="1">Belongs to the short-chain dehydrogenases/reductases (SDR) family.</text>
</comment>
<keyword evidence="2" id="KW-0560">Oxidoreductase</keyword>
<gene>
    <name evidence="3" type="ORF">DXD90_05500</name>
</gene>
<dbReference type="AlphaFoldDB" id="A0A374N2V6"/>
<dbReference type="GO" id="GO:0016616">
    <property type="term" value="F:oxidoreductase activity, acting on the CH-OH group of donors, NAD or NADP as acceptor"/>
    <property type="evidence" value="ECO:0007669"/>
    <property type="project" value="TreeGrafter"/>
</dbReference>
<dbReference type="PRINTS" id="PR00081">
    <property type="entry name" value="GDHRDH"/>
</dbReference>
<dbReference type="PANTHER" id="PTHR42760:SF133">
    <property type="entry name" value="3-OXOACYL-[ACYL-CARRIER-PROTEIN] REDUCTASE"/>
    <property type="match status" value="1"/>
</dbReference>
<organism evidence="3 4">
    <name type="scientific">Bacteroides uniformis</name>
    <dbReference type="NCBI Taxonomy" id="820"/>
    <lineage>
        <taxon>Bacteria</taxon>
        <taxon>Pseudomonadati</taxon>
        <taxon>Bacteroidota</taxon>
        <taxon>Bacteroidia</taxon>
        <taxon>Bacteroidales</taxon>
        <taxon>Bacteroidaceae</taxon>
        <taxon>Bacteroides</taxon>
    </lineage>
</organism>
<dbReference type="PRINTS" id="PR00080">
    <property type="entry name" value="SDRFAMILY"/>
</dbReference>
<protein>
    <submittedName>
        <fullName evidence="3">SDR family NAD(P)-dependent oxidoreductase</fullName>
    </submittedName>
</protein>
<evidence type="ECO:0000256" key="2">
    <source>
        <dbReference type="ARBA" id="ARBA00023002"/>
    </source>
</evidence>
<evidence type="ECO:0000313" key="3">
    <source>
        <dbReference type="EMBL" id="RGI78044.1"/>
    </source>
</evidence>
<dbReference type="Proteomes" id="UP000263754">
    <property type="component" value="Unassembled WGS sequence"/>
</dbReference>
<dbReference type="RefSeq" id="WP_117962850.1">
    <property type="nucleotide sequence ID" value="NZ_JABFHX010000012.1"/>
</dbReference>
<dbReference type="Gene3D" id="3.40.50.720">
    <property type="entry name" value="NAD(P)-binding Rossmann-like Domain"/>
    <property type="match status" value="1"/>
</dbReference>
<sequence>MLTNKVVIVIGGGGLIGREIVKDAIKKNAKVVNCDIAFDTDWNAGTYYLDVTSTDEIDKMISMVVEKYGRIDGLVNSGYPRTKDWGNFFEDININSWRQNIEWQLNSCFYLCQKVLEIMKKQSSGSIVNLGSIYGVVGNDFTIYEGFGGTSPAAYPAIKGGIINFSRYLASYFGKFGIRVNVVSPGGVLDEAHQNLKFIEAYSKKSPLKRLGKPEEMAPAVSFLLSDEASFITGHNLMVDGGWTAI</sequence>
<name>A0A374N2V6_BACUN</name>
<dbReference type="PANTHER" id="PTHR42760">
    <property type="entry name" value="SHORT-CHAIN DEHYDROGENASES/REDUCTASES FAMILY MEMBER"/>
    <property type="match status" value="1"/>
</dbReference>
<dbReference type="InterPro" id="IPR002347">
    <property type="entry name" value="SDR_fam"/>
</dbReference>
<evidence type="ECO:0000256" key="1">
    <source>
        <dbReference type="ARBA" id="ARBA00006484"/>
    </source>
</evidence>
<dbReference type="Pfam" id="PF13561">
    <property type="entry name" value="adh_short_C2"/>
    <property type="match status" value="1"/>
</dbReference>
<evidence type="ECO:0000313" key="4">
    <source>
        <dbReference type="Proteomes" id="UP000263754"/>
    </source>
</evidence>
<accession>A0A374N2V6</accession>
<dbReference type="SUPFAM" id="SSF51735">
    <property type="entry name" value="NAD(P)-binding Rossmann-fold domains"/>
    <property type="match status" value="1"/>
</dbReference>